<proteinExistence type="predicted"/>
<reference evidence="2" key="1">
    <citation type="submission" date="2020-10" db="EMBL/GenBank/DDBJ databases">
        <title>Chromosome-scale genome assembly of the Allis shad, Alosa alosa.</title>
        <authorList>
            <person name="Margot Z."/>
            <person name="Christophe K."/>
            <person name="Cabau C."/>
            <person name="Louis A."/>
            <person name="Berthelot C."/>
            <person name="Parey E."/>
            <person name="Roest Crollius H."/>
            <person name="Montfort J."/>
            <person name="Robinson-Rechavi M."/>
            <person name="Bucao C."/>
            <person name="Bouchez O."/>
            <person name="Gislard M."/>
            <person name="Lluch J."/>
            <person name="Milhes M."/>
            <person name="Lampietro C."/>
            <person name="Lopez Roques C."/>
            <person name="Donnadieu C."/>
            <person name="Braasch I."/>
            <person name="Desvignes T."/>
            <person name="Postlethwait J."/>
            <person name="Bobe J."/>
            <person name="Guiguen Y."/>
        </authorList>
    </citation>
    <scope>NUCLEOTIDE SEQUENCE</scope>
    <source>
        <strain evidence="2">M-15738</strain>
        <tissue evidence="2">Blood</tissue>
    </source>
</reference>
<name>A0AAV6FS65_9TELE</name>
<evidence type="ECO:0000313" key="2">
    <source>
        <dbReference type="EMBL" id="KAG5265698.1"/>
    </source>
</evidence>
<sequence length="117" mass="13378">MQPLCQPRAYSKAKQQRVFRQWYPQFLFPPCASTDLNLLSISLAPKTYPLDHRIFCAKKQEEREPSVHKYTRQKGGSCSSRFTLETELKPVDIHTRPPGPKPQTSATPVPRPAAQML</sequence>
<accession>A0AAV6FS65</accession>
<organism evidence="2 3">
    <name type="scientific">Alosa alosa</name>
    <name type="common">allis shad</name>
    <dbReference type="NCBI Taxonomy" id="278164"/>
    <lineage>
        <taxon>Eukaryota</taxon>
        <taxon>Metazoa</taxon>
        <taxon>Chordata</taxon>
        <taxon>Craniata</taxon>
        <taxon>Vertebrata</taxon>
        <taxon>Euteleostomi</taxon>
        <taxon>Actinopterygii</taxon>
        <taxon>Neopterygii</taxon>
        <taxon>Teleostei</taxon>
        <taxon>Clupei</taxon>
        <taxon>Clupeiformes</taxon>
        <taxon>Clupeoidei</taxon>
        <taxon>Clupeidae</taxon>
        <taxon>Alosa</taxon>
    </lineage>
</organism>
<evidence type="ECO:0000256" key="1">
    <source>
        <dbReference type="SAM" id="MobiDB-lite"/>
    </source>
</evidence>
<dbReference type="Proteomes" id="UP000823561">
    <property type="component" value="Chromosome 19"/>
</dbReference>
<dbReference type="EMBL" id="JADWDJ010000019">
    <property type="protein sequence ID" value="KAG5265698.1"/>
    <property type="molecule type" value="Genomic_DNA"/>
</dbReference>
<dbReference type="AlphaFoldDB" id="A0AAV6FS65"/>
<feature type="region of interest" description="Disordered" evidence="1">
    <location>
        <begin position="89"/>
        <end position="117"/>
    </location>
</feature>
<evidence type="ECO:0000313" key="3">
    <source>
        <dbReference type="Proteomes" id="UP000823561"/>
    </source>
</evidence>
<gene>
    <name evidence="2" type="ORF">AALO_G00245350</name>
</gene>
<keyword evidence="3" id="KW-1185">Reference proteome</keyword>
<protein>
    <submittedName>
        <fullName evidence="2">Uncharacterized protein</fullName>
    </submittedName>
</protein>
<comment type="caution">
    <text evidence="2">The sequence shown here is derived from an EMBL/GenBank/DDBJ whole genome shotgun (WGS) entry which is preliminary data.</text>
</comment>